<organism evidence="5 6">
    <name type="scientific">Durusdinium trenchii</name>
    <dbReference type="NCBI Taxonomy" id="1381693"/>
    <lineage>
        <taxon>Eukaryota</taxon>
        <taxon>Sar</taxon>
        <taxon>Alveolata</taxon>
        <taxon>Dinophyceae</taxon>
        <taxon>Suessiales</taxon>
        <taxon>Symbiodiniaceae</taxon>
        <taxon>Durusdinium</taxon>
    </lineage>
</organism>
<evidence type="ECO:0000256" key="1">
    <source>
        <dbReference type="ARBA" id="ARBA00006129"/>
    </source>
</evidence>
<dbReference type="Pfam" id="PF02543">
    <property type="entry name" value="Carbam_trans_N"/>
    <property type="match status" value="1"/>
</dbReference>
<dbReference type="InterPro" id="IPR051338">
    <property type="entry name" value="NodU/CmcH_Carbamoyltrnsfr"/>
</dbReference>
<dbReference type="Gene3D" id="3.30.420.40">
    <property type="match status" value="1"/>
</dbReference>
<feature type="signal peptide" evidence="2">
    <location>
        <begin position="1"/>
        <end position="19"/>
    </location>
</feature>
<dbReference type="Proteomes" id="UP001642484">
    <property type="component" value="Unassembled WGS sequence"/>
</dbReference>
<dbReference type="EMBL" id="CAXAMN010012225">
    <property type="protein sequence ID" value="CAK9037712.1"/>
    <property type="molecule type" value="Genomic_DNA"/>
</dbReference>
<keyword evidence="2" id="KW-0732">Signal</keyword>
<accession>A0ABP0LG34</accession>
<evidence type="ECO:0000256" key="2">
    <source>
        <dbReference type="SAM" id="SignalP"/>
    </source>
</evidence>
<comment type="caution">
    <text evidence="5">The sequence shown here is derived from an EMBL/GenBank/DDBJ whole genome shotgun (WGS) entry which is preliminary data.</text>
</comment>
<reference evidence="5 6" key="1">
    <citation type="submission" date="2024-02" db="EMBL/GenBank/DDBJ databases">
        <authorList>
            <person name="Chen Y."/>
            <person name="Shah S."/>
            <person name="Dougan E. K."/>
            <person name="Thang M."/>
            <person name="Chan C."/>
        </authorList>
    </citation>
    <scope>NUCLEOTIDE SEQUENCE [LARGE SCALE GENOMIC DNA]</scope>
</reference>
<dbReference type="PANTHER" id="PTHR34847">
    <property type="entry name" value="NODULATION PROTEIN U"/>
    <property type="match status" value="1"/>
</dbReference>
<dbReference type="Gene3D" id="3.90.870.20">
    <property type="entry name" value="Carbamoyltransferase, C-terminal domain"/>
    <property type="match status" value="1"/>
</dbReference>
<gene>
    <name evidence="5" type="ORF">CCMP2556_LOCUS20786</name>
</gene>
<proteinExistence type="inferred from homology"/>
<comment type="similarity">
    <text evidence="1">Belongs to the NodU/CmcH family.</text>
</comment>
<evidence type="ECO:0000259" key="3">
    <source>
        <dbReference type="Pfam" id="PF02543"/>
    </source>
</evidence>
<protein>
    <recommendedName>
        <fullName evidence="7">Carbamoyltransferase</fullName>
    </recommendedName>
</protein>
<feature type="domain" description="Carbamoyltransferase" evidence="3">
    <location>
        <begin position="182"/>
        <end position="431"/>
    </location>
</feature>
<keyword evidence="6" id="KW-1185">Reference proteome</keyword>
<dbReference type="Pfam" id="PF16861">
    <property type="entry name" value="Carbam_trans_C"/>
    <property type="match status" value="1"/>
</dbReference>
<dbReference type="InterPro" id="IPR031730">
    <property type="entry name" value="Carbam_trans_C"/>
</dbReference>
<dbReference type="CDD" id="cd24033">
    <property type="entry name" value="ASKHA_NBD_NodU_CmcH-like_N"/>
    <property type="match status" value="1"/>
</dbReference>
<feature type="domain" description="Carbamoyltransferase C-terminal" evidence="4">
    <location>
        <begin position="489"/>
        <end position="650"/>
    </location>
</feature>
<dbReference type="PANTHER" id="PTHR34847:SF1">
    <property type="entry name" value="NODULATION PROTEIN U"/>
    <property type="match status" value="1"/>
</dbReference>
<feature type="chain" id="PRO_5045235145" description="Carbamoyltransferase" evidence="2">
    <location>
        <begin position="20"/>
        <end position="656"/>
    </location>
</feature>
<dbReference type="InterPro" id="IPR038152">
    <property type="entry name" value="Carbam_trans_C_sf"/>
</dbReference>
<evidence type="ECO:0000259" key="4">
    <source>
        <dbReference type="Pfam" id="PF16861"/>
    </source>
</evidence>
<evidence type="ECO:0000313" key="5">
    <source>
        <dbReference type="EMBL" id="CAK9037712.1"/>
    </source>
</evidence>
<dbReference type="SUPFAM" id="SSF53067">
    <property type="entry name" value="Actin-like ATPase domain"/>
    <property type="match status" value="1"/>
</dbReference>
<sequence>MAWILRAFKAIVLVLVADAVPGGPLRLEHAKVPSFLNSSALSKAWLSDALRRRALFGKVPEAQETISRSHLELEQLGGSLPSSGSAIVLYAAHDASITISMDGRIQCVLELERLFKIRYYWPPLEASETVWLEALMVVKARCPEACPESFDYGAIVLFESPKMEPRVEYSALPLIVEKVFPVKQWRLVDHHEAHARMSFFDSPFQQALILSYDGGGNDGVFNVYYGQEKTVLRLGQLGIDLGERYATIGAMMTEISSREVDASCSNYVAKPASLNLPPDALVDLVYGYNFSMIDHLSWTGKLMAYASLGVPSPDIEALMSKYLRNHAQGGELMPVGLVRACCESLNGQRAVAAAAQAQFETYMLELVKDLLKELSPLGLPRPEGLVLTGGCALNVLANQVIYDTLSENAKDPIGIYVPAAPNDSGLSVGGAWSLVQPAEKQQLQYAGFRLWDDSILEKMAVAWGARRLSEMGGVNFLAELLSTGPPGEKPIVAVVRGRQEFGPRALGHRSLLAVPDSALMRDRMNRLKGRQWFRPVAPMIADEALRQVFGREVKSPYMSMAPRVLEEVLKEFPALAHLDGTARHQSVGAKDEPWVHALLLAVGKHTGLAALINTSFNSKGRPIANTVKESLDMLRELSDLDYVLIEDWLFKAPGRQ</sequence>
<dbReference type="InterPro" id="IPR003696">
    <property type="entry name" value="Carbtransf_dom"/>
</dbReference>
<evidence type="ECO:0008006" key="7">
    <source>
        <dbReference type="Google" id="ProtNLM"/>
    </source>
</evidence>
<evidence type="ECO:0000313" key="6">
    <source>
        <dbReference type="Proteomes" id="UP001642484"/>
    </source>
</evidence>
<name>A0ABP0LG34_9DINO</name>
<dbReference type="InterPro" id="IPR043129">
    <property type="entry name" value="ATPase_NBD"/>
</dbReference>